<proteinExistence type="predicted"/>
<evidence type="ECO:0000313" key="1">
    <source>
        <dbReference type="EMBL" id="SMP59984.1"/>
    </source>
</evidence>
<keyword evidence="2" id="KW-1185">Reference proteome</keyword>
<accession>A0ABY1Q5W8</accession>
<reference evidence="1 2" key="1">
    <citation type="submission" date="2017-05" db="EMBL/GenBank/DDBJ databases">
        <authorList>
            <person name="Varghese N."/>
            <person name="Submissions S."/>
        </authorList>
    </citation>
    <scope>NUCLEOTIDE SEQUENCE [LARGE SCALE GENOMIC DNA]</scope>
    <source>
        <strain evidence="1 2">SM16</strain>
    </source>
</reference>
<dbReference type="Proteomes" id="UP001157910">
    <property type="component" value="Unassembled WGS sequence"/>
</dbReference>
<name>A0ABY1Q5W8_9SPHN</name>
<sequence length="112" mass="11992">MFVHMPGQGPRSCAAAPAAVGETILSGEGFIPSPAKWWGPAVLEAACGRTSYWAIREPAPLTLAVCTGRLWAGTLFLFSYTLRAVAEVLSRDHKPRGRKGLTCPAKAIRLMP</sequence>
<comment type="caution">
    <text evidence="1">The sequence shown here is derived from an EMBL/GenBank/DDBJ whole genome shotgun (WGS) entry which is preliminary data.</text>
</comment>
<evidence type="ECO:0000313" key="2">
    <source>
        <dbReference type="Proteomes" id="UP001157910"/>
    </source>
</evidence>
<dbReference type="EMBL" id="FXUI01000003">
    <property type="protein sequence ID" value="SMP59984.1"/>
    <property type="molecule type" value="Genomic_DNA"/>
</dbReference>
<organism evidence="1 2">
    <name type="scientific">Novosphingobium panipatense</name>
    <dbReference type="NCBI Taxonomy" id="428991"/>
    <lineage>
        <taxon>Bacteria</taxon>
        <taxon>Pseudomonadati</taxon>
        <taxon>Pseudomonadota</taxon>
        <taxon>Alphaproteobacteria</taxon>
        <taxon>Sphingomonadales</taxon>
        <taxon>Sphingomonadaceae</taxon>
        <taxon>Novosphingobium</taxon>
    </lineage>
</organism>
<gene>
    <name evidence="1" type="ORF">SAMN06296065_10337</name>
</gene>
<protein>
    <submittedName>
        <fullName evidence="1">Uncharacterized protein</fullName>
    </submittedName>
</protein>